<gene>
    <name evidence="2" type="ORF">BKA67DRAFT_552733</name>
</gene>
<dbReference type="GeneID" id="70130760"/>
<evidence type="ECO:0000313" key="2">
    <source>
        <dbReference type="EMBL" id="KAH6656695.1"/>
    </source>
</evidence>
<feature type="region of interest" description="Disordered" evidence="1">
    <location>
        <begin position="73"/>
        <end position="107"/>
    </location>
</feature>
<organism evidence="2 3">
    <name type="scientific">Truncatella angustata</name>
    <dbReference type="NCBI Taxonomy" id="152316"/>
    <lineage>
        <taxon>Eukaryota</taxon>
        <taxon>Fungi</taxon>
        <taxon>Dikarya</taxon>
        <taxon>Ascomycota</taxon>
        <taxon>Pezizomycotina</taxon>
        <taxon>Sordariomycetes</taxon>
        <taxon>Xylariomycetidae</taxon>
        <taxon>Amphisphaeriales</taxon>
        <taxon>Sporocadaceae</taxon>
        <taxon>Truncatella</taxon>
    </lineage>
</organism>
<name>A0A9P8UPT4_9PEZI</name>
<accession>A0A9P8UPT4</accession>
<dbReference type="EMBL" id="JAGPXC010000002">
    <property type="protein sequence ID" value="KAH6656695.1"/>
    <property type="molecule type" value="Genomic_DNA"/>
</dbReference>
<reference evidence="2" key="1">
    <citation type="journal article" date="2021" name="Nat. Commun.">
        <title>Genetic determinants of endophytism in the Arabidopsis root mycobiome.</title>
        <authorList>
            <person name="Mesny F."/>
            <person name="Miyauchi S."/>
            <person name="Thiergart T."/>
            <person name="Pickel B."/>
            <person name="Atanasova L."/>
            <person name="Karlsson M."/>
            <person name="Huettel B."/>
            <person name="Barry K.W."/>
            <person name="Haridas S."/>
            <person name="Chen C."/>
            <person name="Bauer D."/>
            <person name="Andreopoulos W."/>
            <person name="Pangilinan J."/>
            <person name="LaButti K."/>
            <person name="Riley R."/>
            <person name="Lipzen A."/>
            <person name="Clum A."/>
            <person name="Drula E."/>
            <person name="Henrissat B."/>
            <person name="Kohler A."/>
            <person name="Grigoriev I.V."/>
            <person name="Martin F.M."/>
            <person name="Hacquard S."/>
        </authorList>
    </citation>
    <scope>NUCLEOTIDE SEQUENCE</scope>
    <source>
        <strain evidence="2">MPI-SDFR-AT-0073</strain>
    </source>
</reference>
<comment type="caution">
    <text evidence="2">The sequence shown here is derived from an EMBL/GenBank/DDBJ whole genome shotgun (WGS) entry which is preliminary data.</text>
</comment>
<dbReference type="OrthoDB" id="3559580at2759"/>
<feature type="compositionally biased region" description="Basic and acidic residues" evidence="1">
    <location>
        <begin position="93"/>
        <end position="107"/>
    </location>
</feature>
<dbReference type="RefSeq" id="XP_045960929.1">
    <property type="nucleotide sequence ID" value="XM_046101868.1"/>
</dbReference>
<dbReference type="AlphaFoldDB" id="A0A9P8UPT4"/>
<keyword evidence="3" id="KW-1185">Reference proteome</keyword>
<sequence>MTRVKCEGAYTSLPNLFIARVPVCIWNLMPKYPSVSFIGYICGANMAATINQGAQQSAPSDFSISVETHEEVIHGKRRREAVRGDPLRPMTKKLQDSDTENAHAKHC</sequence>
<evidence type="ECO:0000256" key="1">
    <source>
        <dbReference type="SAM" id="MobiDB-lite"/>
    </source>
</evidence>
<proteinExistence type="predicted"/>
<protein>
    <submittedName>
        <fullName evidence="2">Uncharacterized protein</fullName>
    </submittedName>
</protein>
<evidence type="ECO:0000313" key="3">
    <source>
        <dbReference type="Proteomes" id="UP000758603"/>
    </source>
</evidence>
<dbReference type="Proteomes" id="UP000758603">
    <property type="component" value="Unassembled WGS sequence"/>
</dbReference>